<keyword evidence="4 7" id="KW-0812">Transmembrane</keyword>
<dbReference type="EMBL" id="QAOQ01000004">
    <property type="protein sequence ID" value="PTQ96557.1"/>
    <property type="molecule type" value="Genomic_DNA"/>
</dbReference>
<dbReference type="AlphaFoldDB" id="A0A2T5J918"/>
<comment type="subcellular location">
    <subcellularLocation>
        <location evidence="1">Cell membrane</location>
        <topology evidence="1">Multi-pass membrane protein</topology>
    </subcellularLocation>
</comment>
<feature type="transmembrane region" description="Helical" evidence="7">
    <location>
        <begin position="412"/>
        <end position="438"/>
    </location>
</feature>
<dbReference type="InterPro" id="IPR045275">
    <property type="entry name" value="MscS_archaea/bacteria_type"/>
</dbReference>
<keyword evidence="11" id="KW-1185">Reference proteome</keyword>
<dbReference type="Pfam" id="PF00924">
    <property type="entry name" value="MS_channel_2nd"/>
    <property type="match status" value="1"/>
</dbReference>
<dbReference type="InterPro" id="IPR049278">
    <property type="entry name" value="MS_channel_C"/>
</dbReference>
<evidence type="ECO:0000256" key="1">
    <source>
        <dbReference type="ARBA" id="ARBA00004651"/>
    </source>
</evidence>
<protein>
    <submittedName>
        <fullName evidence="10">Mechanosensitive ion channel-like protein</fullName>
    </submittedName>
</protein>
<evidence type="ECO:0000313" key="10">
    <source>
        <dbReference type="EMBL" id="PTQ96557.1"/>
    </source>
</evidence>
<name>A0A2T5J918_9SPHI</name>
<dbReference type="InterPro" id="IPR023408">
    <property type="entry name" value="MscS_beta-dom_sf"/>
</dbReference>
<evidence type="ECO:0000256" key="2">
    <source>
        <dbReference type="ARBA" id="ARBA00008017"/>
    </source>
</evidence>
<dbReference type="Gene3D" id="3.30.70.100">
    <property type="match status" value="1"/>
</dbReference>
<dbReference type="Proteomes" id="UP000244168">
    <property type="component" value="Unassembled WGS sequence"/>
</dbReference>
<proteinExistence type="inferred from homology"/>
<keyword evidence="3" id="KW-1003">Cell membrane</keyword>
<dbReference type="GO" id="GO:0008381">
    <property type="term" value="F:mechanosensitive monoatomic ion channel activity"/>
    <property type="evidence" value="ECO:0007669"/>
    <property type="project" value="InterPro"/>
</dbReference>
<feature type="transmembrane region" description="Helical" evidence="7">
    <location>
        <begin position="328"/>
        <end position="351"/>
    </location>
</feature>
<dbReference type="InterPro" id="IPR010920">
    <property type="entry name" value="LSM_dom_sf"/>
</dbReference>
<dbReference type="PANTHER" id="PTHR30221">
    <property type="entry name" value="SMALL-CONDUCTANCE MECHANOSENSITIVE CHANNEL"/>
    <property type="match status" value="1"/>
</dbReference>
<evidence type="ECO:0000259" key="8">
    <source>
        <dbReference type="Pfam" id="PF00924"/>
    </source>
</evidence>
<evidence type="ECO:0000259" key="9">
    <source>
        <dbReference type="Pfam" id="PF21082"/>
    </source>
</evidence>
<reference evidence="10 11" key="1">
    <citation type="submission" date="2018-04" db="EMBL/GenBank/DDBJ databases">
        <title>Genomic Encyclopedia of Archaeal and Bacterial Type Strains, Phase II (KMG-II): from individual species to whole genera.</title>
        <authorList>
            <person name="Goeker M."/>
        </authorList>
    </citation>
    <scope>NUCLEOTIDE SEQUENCE [LARGE SCALE GENOMIC DNA]</scope>
    <source>
        <strain evidence="10 11">DSM 26809</strain>
    </source>
</reference>
<comment type="caution">
    <text evidence="10">The sequence shown here is derived from an EMBL/GenBank/DDBJ whole genome shotgun (WGS) entry which is preliminary data.</text>
</comment>
<sequence length="623" mass="70186">MTEFAQITRKPDITYMKLFLFAVLVFIQQPADTLPPKQVDAQLLIIQRLSAERATDSLRRQGLEQQVAKLSGNDAKRLALLRQLDSIKASDSTKLSRQKQQVDSLRKFVKGYPVVLLNDTLFSLYARQGSFTAIERASAVESRIKTLASDRLFTASKLQVVNAEQTTDLVYGDQLILSLSTTDGLWGHLTKEQLARKYHDRIIQGLRAYEADTQWSALAKEAGLALAVILVAILLITLIIRMTRRLERQIQGSEHHWFGGLHIRNYELVNSGQARQVLSSIVTLVKWLLIILVVYFAIPIVFGFFPYTRELSGTLFGYVMAPLHRIGSAIWAYIPNLITILVLCLVFRYALRFLRFLKREIEHGKLSIPGFYPDWANPTYQIIRVLVLAFMLIVIFPYLPGSDSPIFKGVSVFMGVLFTFGSAGALGNVVAGLVLTYMRAFKLGDRVQIGEVTGDVIQKTLLVTRVRTIKNEIISIPNSTVMNNHTVNYSSESNTTGLILHTSVTIGYDAPWRQVHELLINAALQTTLIEHKPKPFVLQTSLEDYYVSYQINAYTRSPGKQAVIYSELHALIQDKFNEAGVEIMSPHYRAVRDGNTTTIPADYLPKDYTPPAFQVRSTDERPS</sequence>
<feature type="transmembrane region" description="Helical" evidence="7">
    <location>
        <begin position="222"/>
        <end position="240"/>
    </location>
</feature>
<dbReference type="SUPFAM" id="SSF82689">
    <property type="entry name" value="Mechanosensitive channel protein MscS (YggB), C-terminal domain"/>
    <property type="match status" value="1"/>
</dbReference>
<dbReference type="InterPro" id="IPR011066">
    <property type="entry name" value="MscS_channel_C_sf"/>
</dbReference>
<evidence type="ECO:0000256" key="5">
    <source>
        <dbReference type="ARBA" id="ARBA00022989"/>
    </source>
</evidence>
<keyword evidence="6 7" id="KW-0472">Membrane</keyword>
<keyword evidence="5 7" id="KW-1133">Transmembrane helix</keyword>
<feature type="domain" description="Mechanosensitive ion channel MscS" evidence="8">
    <location>
        <begin position="426"/>
        <end position="490"/>
    </location>
</feature>
<dbReference type="Gene3D" id="2.30.30.60">
    <property type="match status" value="1"/>
</dbReference>
<feature type="domain" description="Mechanosensitive ion channel MscS C-terminal" evidence="9">
    <location>
        <begin position="502"/>
        <end position="583"/>
    </location>
</feature>
<dbReference type="Pfam" id="PF21082">
    <property type="entry name" value="MS_channel_3rd"/>
    <property type="match status" value="1"/>
</dbReference>
<feature type="transmembrane region" description="Helical" evidence="7">
    <location>
        <begin position="284"/>
        <end position="308"/>
    </location>
</feature>
<feature type="transmembrane region" description="Helical" evidence="7">
    <location>
        <begin position="382"/>
        <end position="400"/>
    </location>
</feature>
<accession>A0A2T5J918</accession>
<evidence type="ECO:0000313" key="11">
    <source>
        <dbReference type="Proteomes" id="UP000244168"/>
    </source>
</evidence>
<gene>
    <name evidence="10" type="ORF">C8P68_10441</name>
</gene>
<dbReference type="SUPFAM" id="SSF50182">
    <property type="entry name" value="Sm-like ribonucleoproteins"/>
    <property type="match status" value="1"/>
</dbReference>
<evidence type="ECO:0000256" key="7">
    <source>
        <dbReference type="SAM" id="Phobius"/>
    </source>
</evidence>
<dbReference type="PANTHER" id="PTHR30221:SF18">
    <property type="entry name" value="SLL0590 PROTEIN"/>
    <property type="match status" value="1"/>
</dbReference>
<comment type="similarity">
    <text evidence="2">Belongs to the MscS (TC 1.A.23) family.</text>
</comment>
<dbReference type="GO" id="GO:0005886">
    <property type="term" value="C:plasma membrane"/>
    <property type="evidence" value="ECO:0007669"/>
    <property type="project" value="UniProtKB-SubCell"/>
</dbReference>
<evidence type="ECO:0000256" key="6">
    <source>
        <dbReference type="ARBA" id="ARBA00023136"/>
    </source>
</evidence>
<evidence type="ECO:0000256" key="4">
    <source>
        <dbReference type="ARBA" id="ARBA00022692"/>
    </source>
</evidence>
<organism evidence="10 11">
    <name type="scientific">Mucilaginibacter yixingensis</name>
    <dbReference type="NCBI Taxonomy" id="1295612"/>
    <lineage>
        <taxon>Bacteria</taxon>
        <taxon>Pseudomonadati</taxon>
        <taxon>Bacteroidota</taxon>
        <taxon>Sphingobacteriia</taxon>
        <taxon>Sphingobacteriales</taxon>
        <taxon>Sphingobacteriaceae</taxon>
        <taxon>Mucilaginibacter</taxon>
    </lineage>
</organism>
<dbReference type="InterPro" id="IPR006685">
    <property type="entry name" value="MscS_channel_2nd"/>
</dbReference>
<evidence type="ECO:0000256" key="3">
    <source>
        <dbReference type="ARBA" id="ARBA00022475"/>
    </source>
</evidence>